<dbReference type="Proteomes" id="UP000177025">
    <property type="component" value="Unassembled WGS sequence"/>
</dbReference>
<proteinExistence type="predicted"/>
<evidence type="ECO:0000313" key="2">
    <source>
        <dbReference type="Proteomes" id="UP000177025"/>
    </source>
</evidence>
<dbReference type="AlphaFoldDB" id="A0A1F4UC89"/>
<accession>A0A1F4UC89</accession>
<gene>
    <name evidence="1" type="ORF">A2Y85_01845</name>
</gene>
<evidence type="ECO:0008006" key="3">
    <source>
        <dbReference type="Google" id="ProtNLM"/>
    </source>
</evidence>
<reference evidence="1 2" key="1">
    <citation type="journal article" date="2016" name="Nat. Commun.">
        <title>Thousands of microbial genomes shed light on interconnected biogeochemical processes in an aquifer system.</title>
        <authorList>
            <person name="Anantharaman K."/>
            <person name="Brown C.T."/>
            <person name="Hug L.A."/>
            <person name="Sharon I."/>
            <person name="Castelle C.J."/>
            <person name="Probst A.J."/>
            <person name="Thomas B.C."/>
            <person name="Singh A."/>
            <person name="Wilkins M.J."/>
            <person name="Karaoz U."/>
            <person name="Brodie E.L."/>
            <person name="Williams K.H."/>
            <person name="Hubbard S.S."/>
            <person name="Banfield J.F."/>
        </authorList>
    </citation>
    <scope>NUCLEOTIDE SEQUENCE [LARGE SCALE GENOMIC DNA]</scope>
</reference>
<organism evidence="1 2">
    <name type="scientific">candidate division WOR-3 bacterium RBG_13_43_14</name>
    <dbReference type="NCBI Taxonomy" id="1802590"/>
    <lineage>
        <taxon>Bacteria</taxon>
        <taxon>Bacteria division WOR-3</taxon>
    </lineage>
</organism>
<evidence type="ECO:0000313" key="1">
    <source>
        <dbReference type="EMBL" id="OGC41873.1"/>
    </source>
</evidence>
<sequence>MKRFIIFMNLIVVSMILANDVNYYFVSPRSTFDTFINAVREKNKDLALLCFSVKLRNDIAREWENEALPDSIWYEITAGETGIGEAVIDVTMWDDISDRKVYERIWFVPEADGWKIVFEPPSGNDRGSKDTTKE</sequence>
<dbReference type="EMBL" id="MEUM01000091">
    <property type="protein sequence ID" value="OGC41873.1"/>
    <property type="molecule type" value="Genomic_DNA"/>
</dbReference>
<protein>
    <recommendedName>
        <fullName evidence="3">DUF4878 domain-containing protein</fullName>
    </recommendedName>
</protein>
<name>A0A1F4UC89_UNCW3</name>
<comment type="caution">
    <text evidence="1">The sequence shown here is derived from an EMBL/GenBank/DDBJ whole genome shotgun (WGS) entry which is preliminary data.</text>
</comment>